<dbReference type="KEGG" id="muh:HYN43_008825"/>
<sequence length="62" mass="6719">MAVQAAGPISLNDGIQTQPKPVKHLIKDIHHISAIDPGPQENLDFNTGVICLKQPKKIVNLL</sequence>
<organism evidence="1 2">
    <name type="scientific">Mucilaginibacter celer</name>
    <dbReference type="NCBI Taxonomy" id="2305508"/>
    <lineage>
        <taxon>Bacteria</taxon>
        <taxon>Pseudomonadati</taxon>
        <taxon>Bacteroidota</taxon>
        <taxon>Sphingobacteriia</taxon>
        <taxon>Sphingobacteriales</taxon>
        <taxon>Sphingobacteriaceae</taxon>
        <taxon>Mucilaginibacter</taxon>
    </lineage>
</organism>
<name>A0A494VMQ0_9SPHI</name>
<dbReference type="EMBL" id="CP032869">
    <property type="protein sequence ID" value="AYL95389.1"/>
    <property type="molecule type" value="Genomic_DNA"/>
</dbReference>
<gene>
    <name evidence="1" type="ORF">HYN43_008825</name>
</gene>
<keyword evidence="2" id="KW-1185">Reference proteome</keyword>
<dbReference type="Proteomes" id="UP000270046">
    <property type="component" value="Chromosome"/>
</dbReference>
<proteinExistence type="predicted"/>
<accession>A0A494VMQ0</accession>
<evidence type="ECO:0000313" key="1">
    <source>
        <dbReference type="EMBL" id="AYL95389.1"/>
    </source>
</evidence>
<dbReference type="AlphaFoldDB" id="A0A494VMQ0"/>
<evidence type="ECO:0000313" key="2">
    <source>
        <dbReference type="Proteomes" id="UP000270046"/>
    </source>
</evidence>
<reference evidence="1 2" key="1">
    <citation type="submission" date="2018-10" db="EMBL/GenBank/DDBJ databases">
        <title>Genome sequencing of Mucilaginibacter sp. HYN0043.</title>
        <authorList>
            <person name="Kim M."/>
            <person name="Yi H."/>
        </authorList>
    </citation>
    <scope>NUCLEOTIDE SEQUENCE [LARGE SCALE GENOMIC DNA]</scope>
    <source>
        <strain evidence="1 2">HYN0043</strain>
    </source>
</reference>
<protein>
    <submittedName>
        <fullName evidence="1">Uncharacterized protein</fullName>
    </submittedName>
</protein>